<feature type="transmembrane region" description="Helical" evidence="7">
    <location>
        <begin position="32"/>
        <end position="49"/>
    </location>
</feature>
<dbReference type="PANTHER" id="PTHR34582">
    <property type="entry name" value="UPF0702 TRANSMEMBRANE PROTEIN YCAP"/>
    <property type="match status" value="1"/>
</dbReference>
<sequence length="216" mass="25071">MDLGSMTIRTIVIYLIIAFLFRVMGKREIGELSLLDLVVFILLTEIAAIGIDRHQEPIFEVVYPMILIVIIQIILSIISLKSVKFRKLLDGTPVFIISNGKVLEKEMKKQRYTFDDLLLQLREKDIGDIRDVEYAILEPSGKLTIFKKNTEESDISALTFPLILDGIVQEDNLFHYKKDKIWLLQQLKNHGYTHFEQISYCSVRDGEVFFDKKDDK</sequence>
<feature type="transmembrane region" description="Helical" evidence="7">
    <location>
        <begin position="61"/>
        <end position="80"/>
    </location>
</feature>
<organism evidence="9 10">
    <name type="scientific">Gottfriedia solisilvae</name>
    <dbReference type="NCBI Taxonomy" id="1516104"/>
    <lineage>
        <taxon>Bacteria</taxon>
        <taxon>Bacillati</taxon>
        <taxon>Bacillota</taxon>
        <taxon>Bacilli</taxon>
        <taxon>Bacillales</taxon>
        <taxon>Bacillaceae</taxon>
        <taxon>Gottfriedia</taxon>
    </lineage>
</organism>
<dbReference type="PANTHER" id="PTHR34582:SF6">
    <property type="entry name" value="UPF0702 TRANSMEMBRANE PROTEIN YCAP"/>
    <property type="match status" value="1"/>
</dbReference>
<dbReference type="Pfam" id="PF04239">
    <property type="entry name" value="DUF421"/>
    <property type="match status" value="1"/>
</dbReference>
<evidence type="ECO:0000256" key="6">
    <source>
        <dbReference type="ARBA" id="ARBA00023136"/>
    </source>
</evidence>
<protein>
    <submittedName>
        <fullName evidence="9">UPF0702 transmembrane protein YrbG</fullName>
    </submittedName>
</protein>
<dbReference type="GO" id="GO:0005886">
    <property type="term" value="C:plasma membrane"/>
    <property type="evidence" value="ECO:0007669"/>
    <property type="project" value="UniProtKB-SubCell"/>
</dbReference>
<gene>
    <name evidence="9" type="primary">yrbG</name>
    <name evidence="9" type="ORF">GCM10007380_03380</name>
</gene>
<evidence type="ECO:0000313" key="9">
    <source>
        <dbReference type="EMBL" id="GGI10554.1"/>
    </source>
</evidence>
<dbReference type="Proteomes" id="UP000626244">
    <property type="component" value="Unassembled WGS sequence"/>
</dbReference>
<evidence type="ECO:0000256" key="1">
    <source>
        <dbReference type="ARBA" id="ARBA00004651"/>
    </source>
</evidence>
<evidence type="ECO:0000256" key="3">
    <source>
        <dbReference type="ARBA" id="ARBA00022475"/>
    </source>
</evidence>
<comment type="caution">
    <text evidence="9">The sequence shown here is derived from an EMBL/GenBank/DDBJ whole genome shotgun (WGS) entry which is preliminary data.</text>
</comment>
<dbReference type="InterPro" id="IPR023090">
    <property type="entry name" value="UPF0702_alpha/beta_dom_sf"/>
</dbReference>
<keyword evidence="3" id="KW-1003">Cell membrane</keyword>
<feature type="domain" description="YetF C-terminal" evidence="8">
    <location>
        <begin position="81"/>
        <end position="203"/>
    </location>
</feature>
<evidence type="ECO:0000256" key="4">
    <source>
        <dbReference type="ARBA" id="ARBA00022692"/>
    </source>
</evidence>
<reference evidence="10" key="1">
    <citation type="journal article" date="2019" name="Int. J. Syst. Evol. Microbiol.">
        <title>The Global Catalogue of Microorganisms (GCM) 10K type strain sequencing project: providing services to taxonomists for standard genome sequencing and annotation.</title>
        <authorList>
            <consortium name="The Broad Institute Genomics Platform"/>
            <consortium name="The Broad Institute Genome Sequencing Center for Infectious Disease"/>
            <person name="Wu L."/>
            <person name="Ma J."/>
        </authorList>
    </citation>
    <scope>NUCLEOTIDE SEQUENCE [LARGE SCALE GENOMIC DNA]</scope>
    <source>
        <strain evidence="10">CGMCC 1.14993</strain>
    </source>
</reference>
<evidence type="ECO:0000256" key="2">
    <source>
        <dbReference type="ARBA" id="ARBA00006448"/>
    </source>
</evidence>
<comment type="subcellular location">
    <subcellularLocation>
        <location evidence="1">Cell membrane</location>
        <topology evidence="1">Multi-pass membrane protein</topology>
    </subcellularLocation>
</comment>
<evidence type="ECO:0000313" key="10">
    <source>
        <dbReference type="Proteomes" id="UP000626244"/>
    </source>
</evidence>
<dbReference type="Gene3D" id="3.30.240.20">
    <property type="entry name" value="bsu07140 like domains"/>
    <property type="match status" value="2"/>
</dbReference>
<evidence type="ECO:0000259" key="8">
    <source>
        <dbReference type="Pfam" id="PF04239"/>
    </source>
</evidence>
<proteinExistence type="inferred from homology"/>
<comment type="similarity">
    <text evidence="2">Belongs to the UPF0702 family.</text>
</comment>
<keyword evidence="6 7" id="KW-0472">Membrane</keyword>
<evidence type="ECO:0000256" key="7">
    <source>
        <dbReference type="SAM" id="Phobius"/>
    </source>
</evidence>
<dbReference type="AlphaFoldDB" id="A0A8J3EW53"/>
<name>A0A8J3EW53_9BACI</name>
<evidence type="ECO:0000256" key="5">
    <source>
        <dbReference type="ARBA" id="ARBA00022989"/>
    </source>
</evidence>
<keyword evidence="4 7" id="KW-0812">Transmembrane</keyword>
<dbReference type="OrthoDB" id="1682423at2"/>
<dbReference type="InterPro" id="IPR007353">
    <property type="entry name" value="DUF421"/>
</dbReference>
<accession>A0A8J3EW53</accession>
<keyword evidence="5 7" id="KW-1133">Transmembrane helix</keyword>
<dbReference type="RefSeq" id="WP_087998637.1">
    <property type="nucleotide sequence ID" value="NZ_BMHB01000001.1"/>
</dbReference>
<feature type="transmembrane region" description="Helical" evidence="7">
    <location>
        <begin position="6"/>
        <end position="25"/>
    </location>
</feature>
<dbReference type="EMBL" id="BMHB01000001">
    <property type="protein sequence ID" value="GGI10554.1"/>
    <property type="molecule type" value="Genomic_DNA"/>
</dbReference>
<keyword evidence="10" id="KW-1185">Reference proteome</keyword>